<dbReference type="InterPro" id="IPR009964">
    <property type="entry name" value="DUF1491"/>
</dbReference>
<organism evidence="1 2">
    <name type="scientific">Sphingomicrobium sediminis</name>
    <dbReference type="NCBI Taxonomy" id="2950949"/>
    <lineage>
        <taxon>Bacteria</taxon>
        <taxon>Pseudomonadati</taxon>
        <taxon>Pseudomonadota</taxon>
        <taxon>Alphaproteobacteria</taxon>
        <taxon>Sphingomonadales</taxon>
        <taxon>Sphingomonadaceae</taxon>
        <taxon>Sphingomicrobium</taxon>
    </lineage>
</organism>
<dbReference type="Proteomes" id="UP001155128">
    <property type="component" value="Unassembled WGS sequence"/>
</dbReference>
<sequence length="113" mass="12737">MIGRLPAGVEASALVRRVNSDGGFATVLAKGDEDRGSLLLIILQKSDFFAIFERLLDMDGQYRWTRTGPSNGPESPEIREFLAKRRQRDPDQWQIELDVADAERFVAETIEIS</sequence>
<name>A0A9X2EJR3_9SPHN</name>
<reference evidence="1" key="1">
    <citation type="submission" date="2022-06" db="EMBL/GenBank/DDBJ databases">
        <title>Sphingomicrobium sedimins sp. nov., a marine bacterium isolated from tidal flat.</title>
        <authorList>
            <person name="Kim C.-H."/>
            <person name="Yoo Y."/>
            <person name="Kim J.-J."/>
        </authorList>
    </citation>
    <scope>NUCLEOTIDE SEQUENCE</scope>
    <source>
        <strain evidence="1">GRR-S6-50</strain>
    </source>
</reference>
<dbReference type="Gene3D" id="3.40.1530.20">
    <property type="entry name" value="Protein of unknown function (DUF1491)"/>
    <property type="match status" value="1"/>
</dbReference>
<protein>
    <submittedName>
        <fullName evidence="1">DUF1491 family protein</fullName>
    </submittedName>
</protein>
<accession>A0A9X2EJR3</accession>
<comment type="caution">
    <text evidence="1">The sequence shown here is derived from an EMBL/GenBank/DDBJ whole genome shotgun (WGS) entry which is preliminary data.</text>
</comment>
<dbReference type="Pfam" id="PF07372">
    <property type="entry name" value="DUF1491"/>
    <property type="match status" value="1"/>
</dbReference>
<evidence type="ECO:0000313" key="1">
    <source>
        <dbReference type="EMBL" id="MCM8558091.1"/>
    </source>
</evidence>
<dbReference type="AlphaFoldDB" id="A0A9X2EJR3"/>
<keyword evidence="2" id="KW-1185">Reference proteome</keyword>
<gene>
    <name evidence="1" type="ORF">NDO55_09680</name>
</gene>
<proteinExistence type="predicted"/>
<dbReference type="RefSeq" id="WP_252114727.1">
    <property type="nucleotide sequence ID" value="NZ_JAMSHT010000001.1"/>
</dbReference>
<dbReference type="EMBL" id="JAMSHT010000001">
    <property type="protein sequence ID" value="MCM8558091.1"/>
    <property type="molecule type" value="Genomic_DNA"/>
</dbReference>
<evidence type="ECO:0000313" key="2">
    <source>
        <dbReference type="Proteomes" id="UP001155128"/>
    </source>
</evidence>